<evidence type="ECO:0000313" key="2">
    <source>
        <dbReference type="Proteomes" id="UP001175227"/>
    </source>
</evidence>
<dbReference type="EMBL" id="JAUEPR010000023">
    <property type="protein sequence ID" value="KAK0475427.1"/>
    <property type="molecule type" value="Genomic_DNA"/>
</dbReference>
<sequence>MASFTMGYPRSRRMKTEGKIPARYDYRKGIPEKEASFHCGGHITIGILKCQAARPTIVSSFILRIDTFTNQQPHEAKIVATCSQNIMWKPPDECTNISSDTKDSGYIFIYWQITPTAAVRPIAKMTFKYEGGLPRHPRTLKISDKPCELEKLVETSETWTGSSTKDGICRMTCWFDASDTSNDPLLDAEVDSLQAVIAPYEVKLQSIQSKEAIRSRTTPGLCCPEDGGRIVPGKCAHLGGNTGEEKILNPIRHLPPETLSQVIRWTSYKVPYVPLSEWPRAAYRIHPALPPRMFEGILPLQLSLPLWKTLGLIPTDEGSYQSLHLFFSLPNLRTFDILEVQSSVEDARRDPRQAFTTIRKLLQRSKASITILNFHRGRILTADILQITLTIEDFRLTDMDEGAVADQVLFDLALKPDEPVLVWRLQTLHLSGTLPLHIPSET</sequence>
<reference evidence="1" key="1">
    <citation type="submission" date="2023-06" db="EMBL/GenBank/DDBJ databases">
        <authorList>
            <consortium name="Lawrence Berkeley National Laboratory"/>
            <person name="Ahrendt S."/>
            <person name="Sahu N."/>
            <person name="Indic B."/>
            <person name="Wong-Bajracharya J."/>
            <person name="Merenyi Z."/>
            <person name="Ke H.-M."/>
            <person name="Monk M."/>
            <person name="Kocsube S."/>
            <person name="Drula E."/>
            <person name="Lipzen A."/>
            <person name="Balint B."/>
            <person name="Henrissat B."/>
            <person name="Andreopoulos B."/>
            <person name="Martin F.M."/>
            <person name="Harder C.B."/>
            <person name="Rigling D."/>
            <person name="Ford K.L."/>
            <person name="Foster G.D."/>
            <person name="Pangilinan J."/>
            <person name="Papanicolaou A."/>
            <person name="Barry K."/>
            <person name="LaButti K."/>
            <person name="Viragh M."/>
            <person name="Koriabine M."/>
            <person name="Yan M."/>
            <person name="Riley R."/>
            <person name="Champramary S."/>
            <person name="Plett K.L."/>
            <person name="Tsai I.J."/>
            <person name="Slot J."/>
            <person name="Sipos G."/>
            <person name="Plett J."/>
            <person name="Nagy L.G."/>
            <person name="Grigoriev I.V."/>
        </authorList>
    </citation>
    <scope>NUCLEOTIDE SEQUENCE</scope>
    <source>
        <strain evidence="1">ICMP 16352</strain>
    </source>
</reference>
<proteinExistence type="predicted"/>
<organism evidence="1 2">
    <name type="scientific">Armillaria novae-zelandiae</name>
    <dbReference type="NCBI Taxonomy" id="153914"/>
    <lineage>
        <taxon>Eukaryota</taxon>
        <taxon>Fungi</taxon>
        <taxon>Dikarya</taxon>
        <taxon>Basidiomycota</taxon>
        <taxon>Agaricomycotina</taxon>
        <taxon>Agaricomycetes</taxon>
        <taxon>Agaricomycetidae</taxon>
        <taxon>Agaricales</taxon>
        <taxon>Marasmiineae</taxon>
        <taxon>Physalacriaceae</taxon>
        <taxon>Armillaria</taxon>
    </lineage>
</organism>
<name>A0AA39P0S3_9AGAR</name>
<accession>A0AA39P0S3</accession>
<keyword evidence="2" id="KW-1185">Reference proteome</keyword>
<gene>
    <name evidence="1" type="ORF">IW261DRAFT_1595428</name>
</gene>
<dbReference type="Proteomes" id="UP001175227">
    <property type="component" value="Unassembled WGS sequence"/>
</dbReference>
<protein>
    <submittedName>
        <fullName evidence="1">Uncharacterized protein</fullName>
    </submittedName>
</protein>
<comment type="caution">
    <text evidence="1">The sequence shown here is derived from an EMBL/GenBank/DDBJ whole genome shotgun (WGS) entry which is preliminary data.</text>
</comment>
<dbReference type="AlphaFoldDB" id="A0AA39P0S3"/>
<evidence type="ECO:0000313" key="1">
    <source>
        <dbReference type="EMBL" id="KAK0475427.1"/>
    </source>
</evidence>